<keyword evidence="2" id="KW-1185">Reference proteome</keyword>
<evidence type="ECO:0000313" key="1">
    <source>
        <dbReference type="EMBL" id="MDQ0228817.1"/>
    </source>
</evidence>
<protein>
    <submittedName>
        <fullName evidence="1">DnaJ-class molecular chaperone</fullName>
    </submittedName>
</protein>
<proteinExistence type="predicted"/>
<reference evidence="1 2" key="1">
    <citation type="submission" date="2023-07" db="EMBL/GenBank/DDBJ databases">
        <title>Genomic Encyclopedia of Type Strains, Phase IV (KMG-IV): sequencing the most valuable type-strain genomes for metagenomic binning, comparative biology and taxonomic classification.</title>
        <authorList>
            <person name="Goeker M."/>
        </authorList>
    </citation>
    <scope>NUCLEOTIDE SEQUENCE [LARGE SCALE GENOMIC DNA]</scope>
    <source>
        <strain evidence="1 2">DSM 29005</strain>
    </source>
</reference>
<evidence type="ECO:0000313" key="2">
    <source>
        <dbReference type="Proteomes" id="UP001234495"/>
    </source>
</evidence>
<gene>
    <name evidence="1" type="ORF">J2S19_000067</name>
</gene>
<sequence>MNIIRSISSWNAGRIEKKINEMKDIGNCPDCKGNGFITTIASYYTPSFDLLYDCPGCNGTGQYSEWEMQQNPM</sequence>
<name>A0ABT9ZAE3_9BACI</name>
<dbReference type="EMBL" id="JAUSUD010000001">
    <property type="protein sequence ID" value="MDQ0228817.1"/>
    <property type="molecule type" value="Genomic_DNA"/>
</dbReference>
<dbReference type="SUPFAM" id="SSF57938">
    <property type="entry name" value="DnaJ/Hsp40 cysteine-rich domain"/>
    <property type="match status" value="1"/>
</dbReference>
<dbReference type="RefSeq" id="WP_307335521.1">
    <property type="nucleotide sequence ID" value="NZ_JAUSUD010000001.1"/>
</dbReference>
<accession>A0ABT9ZAE3</accession>
<comment type="caution">
    <text evidence="1">The sequence shown here is derived from an EMBL/GenBank/DDBJ whole genome shotgun (WGS) entry which is preliminary data.</text>
</comment>
<organism evidence="1 2">
    <name type="scientific">Metabacillus malikii</name>
    <dbReference type="NCBI Taxonomy" id="1504265"/>
    <lineage>
        <taxon>Bacteria</taxon>
        <taxon>Bacillati</taxon>
        <taxon>Bacillota</taxon>
        <taxon>Bacilli</taxon>
        <taxon>Bacillales</taxon>
        <taxon>Bacillaceae</taxon>
        <taxon>Metabacillus</taxon>
    </lineage>
</organism>
<dbReference type="Proteomes" id="UP001234495">
    <property type="component" value="Unassembled WGS sequence"/>
</dbReference>
<dbReference type="Gene3D" id="2.10.230.10">
    <property type="entry name" value="Heat shock protein DnaJ, cysteine-rich domain"/>
    <property type="match status" value="1"/>
</dbReference>
<dbReference type="InterPro" id="IPR036410">
    <property type="entry name" value="HSP_DnaJ_Cys-rich_dom_sf"/>
</dbReference>